<dbReference type="PANTHER" id="PTHR33988:SF3">
    <property type="entry name" value="ENDORIBONUCLEASE TOXIN CHPB-RELATED"/>
    <property type="match status" value="1"/>
</dbReference>
<reference evidence="1" key="1">
    <citation type="submission" date="2023-11" db="EMBL/GenBank/DDBJ databases">
        <title>Scandinavium wanjuensis sp. nov., isolated from lettuce South Korea.</title>
        <authorList>
            <person name="Park J."/>
            <person name="Park S."/>
            <person name="Oh K.K."/>
            <person name="Cho G.S."/>
            <person name="Franz C.M.A.P."/>
        </authorList>
    </citation>
    <scope>NUCLEOTIDE SEQUENCE</scope>
    <source>
        <strain evidence="1">V105_12</strain>
    </source>
</reference>
<proteinExistence type="predicted"/>
<gene>
    <name evidence="1" type="ORF">SIL20_10145</name>
</gene>
<sequence length="116" mass="12101">MVKRPNFERGDIVLVSFSPACGREKQGVSRPAIILSTAAFNRTGTALVAPVTQGGNFAREAGFSVSLSGSGTKTNGVVLINQVRMVDLGARGASKIETAPAEIVEEALARLMAIVE</sequence>
<dbReference type="AlphaFoldDB" id="A0AAJ2S8A9"/>
<protein>
    <submittedName>
        <fullName evidence="1">Type II toxin-antitoxin system ChpB family toxin</fullName>
    </submittedName>
</protein>
<dbReference type="GO" id="GO:0004521">
    <property type="term" value="F:RNA endonuclease activity"/>
    <property type="evidence" value="ECO:0007669"/>
    <property type="project" value="TreeGrafter"/>
</dbReference>
<dbReference type="InterPro" id="IPR003477">
    <property type="entry name" value="PemK-like"/>
</dbReference>
<dbReference type="EMBL" id="JAWXRC010000024">
    <property type="protein sequence ID" value="MDX6031867.1"/>
    <property type="molecule type" value="Genomic_DNA"/>
</dbReference>
<dbReference type="InterPro" id="IPR011067">
    <property type="entry name" value="Plasmid_toxin/cell-grow_inhib"/>
</dbReference>
<evidence type="ECO:0000313" key="1">
    <source>
        <dbReference type="EMBL" id="MDX6031867.1"/>
    </source>
</evidence>
<dbReference type="Proteomes" id="UP001282336">
    <property type="component" value="Unassembled WGS sequence"/>
</dbReference>
<dbReference type="Pfam" id="PF02452">
    <property type="entry name" value="PemK_toxin"/>
    <property type="match status" value="1"/>
</dbReference>
<dbReference type="GO" id="GO:0016075">
    <property type="term" value="P:rRNA catabolic process"/>
    <property type="evidence" value="ECO:0007669"/>
    <property type="project" value="TreeGrafter"/>
</dbReference>
<dbReference type="RefSeq" id="WP_319628397.1">
    <property type="nucleotide sequence ID" value="NZ_JAWXRB010000043.1"/>
</dbReference>
<dbReference type="GO" id="GO:0006402">
    <property type="term" value="P:mRNA catabolic process"/>
    <property type="evidence" value="ECO:0007669"/>
    <property type="project" value="TreeGrafter"/>
</dbReference>
<dbReference type="PANTHER" id="PTHR33988">
    <property type="entry name" value="ENDORIBONUCLEASE MAZF-RELATED"/>
    <property type="match status" value="1"/>
</dbReference>
<dbReference type="SUPFAM" id="SSF50118">
    <property type="entry name" value="Cell growth inhibitor/plasmid maintenance toxic component"/>
    <property type="match status" value="1"/>
</dbReference>
<name>A0AAJ2S8A9_9ENTR</name>
<evidence type="ECO:0000313" key="2">
    <source>
        <dbReference type="Proteomes" id="UP001282336"/>
    </source>
</evidence>
<dbReference type="NCBIfam" id="NF007320">
    <property type="entry name" value="PRK09812.1"/>
    <property type="match status" value="1"/>
</dbReference>
<organism evidence="1 2">
    <name type="scientific">Scandinavium lactucae</name>
    <dbReference type="NCBI Taxonomy" id="3095028"/>
    <lineage>
        <taxon>Bacteria</taxon>
        <taxon>Pseudomonadati</taxon>
        <taxon>Pseudomonadota</taxon>
        <taxon>Gammaproteobacteria</taxon>
        <taxon>Enterobacterales</taxon>
        <taxon>Enterobacteriaceae</taxon>
        <taxon>Scandinavium</taxon>
    </lineage>
</organism>
<dbReference type="GO" id="GO:0003677">
    <property type="term" value="F:DNA binding"/>
    <property type="evidence" value="ECO:0007669"/>
    <property type="project" value="InterPro"/>
</dbReference>
<dbReference type="Gene3D" id="2.30.30.110">
    <property type="match status" value="1"/>
</dbReference>
<accession>A0AAJ2S8A9</accession>
<comment type="caution">
    <text evidence="1">The sequence shown here is derived from an EMBL/GenBank/DDBJ whole genome shotgun (WGS) entry which is preliminary data.</text>
</comment>